<keyword evidence="6" id="KW-1185">Reference proteome</keyword>
<dbReference type="Gene3D" id="1.20.120.530">
    <property type="entry name" value="GntR ligand-binding domain-like"/>
    <property type="match status" value="1"/>
</dbReference>
<dbReference type="RefSeq" id="WP_133908907.1">
    <property type="nucleotide sequence ID" value="NZ_SOCP01000027.1"/>
</dbReference>
<dbReference type="Gene3D" id="1.10.10.10">
    <property type="entry name" value="Winged helix-like DNA-binding domain superfamily/Winged helix DNA-binding domain"/>
    <property type="match status" value="1"/>
</dbReference>
<gene>
    <name evidence="5" type="ORF">CLV71_12716</name>
</gene>
<dbReference type="InterPro" id="IPR011711">
    <property type="entry name" value="GntR_C"/>
</dbReference>
<sequence>MATSQPINRGLRGDLARNQVYEVLREQIVSLRLLPGERVSDAAIATSLGVSRTPVREAVLQLEDEGLLRVVPQLGTFVARISVAAVHDAQFVREALETAALARAMGNVTEHDADRLTANIAEQRRAEAAGDNERFYRLDQEFHRLIMELSGHPRAWRITQRIRADMDRVRRLSLPEPAVLSHLIDQHEVIAVGLIDGDREKSEAMLRDHVRLVAVTLPRLMARYPDYFEESSGPDAP</sequence>
<proteinExistence type="predicted"/>
<dbReference type="SUPFAM" id="SSF46785">
    <property type="entry name" value="Winged helix' DNA-binding domain"/>
    <property type="match status" value="1"/>
</dbReference>
<dbReference type="InterPro" id="IPR000524">
    <property type="entry name" value="Tscrpt_reg_HTH_GntR"/>
</dbReference>
<dbReference type="EMBL" id="SOCP01000027">
    <property type="protein sequence ID" value="TDV38573.1"/>
    <property type="molecule type" value="Genomic_DNA"/>
</dbReference>
<accession>A0A4R7US39</accession>
<reference evidence="5 6" key="1">
    <citation type="submission" date="2019-03" db="EMBL/GenBank/DDBJ databases">
        <title>Genomic Encyclopedia of Archaeal and Bacterial Type Strains, Phase II (KMG-II): from individual species to whole genera.</title>
        <authorList>
            <person name="Goeker M."/>
        </authorList>
    </citation>
    <scope>NUCLEOTIDE SEQUENCE [LARGE SCALE GENOMIC DNA]</scope>
    <source>
        <strain evidence="5 6">DSM 45499</strain>
    </source>
</reference>
<dbReference type="PANTHER" id="PTHR43537:SF5">
    <property type="entry name" value="UXU OPERON TRANSCRIPTIONAL REGULATOR"/>
    <property type="match status" value="1"/>
</dbReference>
<dbReference type="AlphaFoldDB" id="A0A4R7US39"/>
<dbReference type="PANTHER" id="PTHR43537">
    <property type="entry name" value="TRANSCRIPTIONAL REGULATOR, GNTR FAMILY"/>
    <property type="match status" value="1"/>
</dbReference>
<dbReference type="PROSITE" id="PS50949">
    <property type="entry name" value="HTH_GNTR"/>
    <property type="match status" value="1"/>
</dbReference>
<dbReference type="InterPro" id="IPR036390">
    <property type="entry name" value="WH_DNA-bd_sf"/>
</dbReference>
<dbReference type="InterPro" id="IPR036388">
    <property type="entry name" value="WH-like_DNA-bd_sf"/>
</dbReference>
<dbReference type="OrthoDB" id="8680240at2"/>
<dbReference type="Pfam" id="PF00392">
    <property type="entry name" value="GntR"/>
    <property type="match status" value="1"/>
</dbReference>
<evidence type="ECO:0000313" key="5">
    <source>
        <dbReference type="EMBL" id="TDV38573.1"/>
    </source>
</evidence>
<dbReference type="SUPFAM" id="SSF48008">
    <property type="entry name" value="GntR ligand-binding domain-like"/>
    <property type="match status" value="1"/>
</dbReference>
<protein>
    <submittedName>
        <fullName evidence="5">GntR family transcriptional regulator</fullName>
    </submittedName>
</protein>
<evidence type="ECO:0000256" key="1">
    <source>
        <dbReference type="ARBA" id="ARBA00023015"/>
    </source>
</evidence>
<keyword evidence="2" id="KW-0238">DNA-binding</keyword>
<dbReference type="Pfam" id="PF07729">
    <property type="entry name" value="FCD"/>
    <property type="match status" value="1"/>
</dbReference>
<evidence type="ECO:0000313" key="6">
    <source>
        <dbReference type="Proteomes" id="UP000294927"/>
    </source>
</evidence>
<feature type="domain" description="HTH gntR-type" evidence="4">
    <location>
        <begin position="14"/>
        <end position="81"/>
    </location>
</feature>
<dbReference type="SMART" id="SM00345">
    <property type="entry name" value="HTH_GNTR"/>
    <property type="match status" value="1"/>
</dbReference>
<dbReference type="CDD" id="cd07377">
    <property type="entry name" value="WHTH_GntR"/>
    <property type="match status" value="1"/>
</dbReference>
<dbReference type="GO" id="GO:0003677">
    <property type="term" value="F:DNA binding"/>
    <property type="evidence" value="ECO:0007669"/>
    <property type="project" value="UniProtKB-KW"/>
</dbReference>
<organism evidence="5 6">
    <name type="scientific">Actinophytocola oryzae</name>
    <dbReference type="NCBI Taxonomy" id="502181"/>
    <lineage>
        <taxon>Bacteria</taxon>
        <taxon>Bacillati</taxon>
        <taxon>Actinomycetota</taxon>
        <taxon>Actinomycetes</taxon>
        <taxon>Pseudonocardiales</taxon>
        <taxon>Pseudonocardiaceae</taxon>
    </lineage>
</organism>
<dbReference type="PRINTS" id="PR00035">
    <property type="entry name" value="HTHGNTR"/>
</dbReference>
<name>A0A4R7US39_9PSEU</name>
<dbReference type="InterPro" id="IPR008920">
    <property type="entry name" value="TF_FadR/GntR_C"/>
</dbReference>
<evidence type="ECO:0000259" key="4">
    <source>
        <dbReference type="PROSITE" id="PS50949"/>
    </source>
</evidence>
<comment type="caution">
    <text evidence="5">The sequence shown here is derived from an EMBL/GenBank/DDBJ whole genome shotgun (WGS) entry which is preliminary data.</text>
</comment>
<dbReference type="Proteomes" id="UP000294927">
    <property type="component" value="Unassembled WGS sequence"/>
</dbReference>
<dbReference type="GO" id="GO:0003700">
    <property type="term" value="F:DNA-binding transcription factor activity"/>
    <property type="evidence" value="ECO:0007669"/>
    <property type="project" value="InterPro"/>
</dbReference>
<keyword evidence="1" id="KW-0805">Transcription regulation</keyword>
<evidence type="ECO:0000256" key="3">
    <source>
        <dbReference type="ARBA" id="ARBA00023163"/>
    </source>
</evidence>
<evidence type="ECO:0000256" key="2">
    <source>
        <dbReference type="ARBA" id="ARBA00023125"/>
    </source>
</evidence>
<keyword evidence="3" id="KW-0804">Transcription</keyword>
<dbReference type="SMART" id="SM00895">
    <property type="entry name" value="FCD"/>
    <property type="match status" value="1"/>
</dbReference>